<dbReference type="SUPFAM" id="SSF47473">
    <property type="entry name" value="EF-hand"/>
    <property type="match status" value="1"/>
</dbReference>
<evidence type="ECO:0000313" key="3">
    <source>
        <dbReference type="Proteomes" id="UP001175271"/>
    </source>
</evidence>
<dbReference type="InterPro" id="IPR002048">
    <property type="entry name" value="EF_hand_dom"/>
</dbReference>
<accession>A0AA39HPN6</accession>
<protein>
    <recommendedName>
        <fullName evidence="1">EF-hand domain-containing protein</fullName>
    </recommendedName>
</protein>
<evidence type="ECO:0000313" key="2">
    <source>
        <dbReference type="EMBL" id="KAK0408567.1"/>
    </source>
</evidence>
<keyword evidence="3" id="KW-1185">Reference proteome</keyword>
<dbReference type="InterPro" id="IPR011992">
    <property type="entry name" value="EF-hand-dom_pair"/>
</dbReference>
<gene>
    <name evidence="2" type="ORF">QR680_004029</name>
</gene>
<organism evidence="2 3">
    <name type="scientific">Steinernema hermaphroditum</name>
    <dbReference type="NCBI Taxonomy" id="289476"/>
    <lineage>
        <taxon>Eukaryota</taxon>
        <taxon>Metazoa</taxon>
        <taxon>Ecdysozoa</taxon>
        <taxon>Nematoda</taxon>
        <taxon>Chromadorea</taxon>
        <taxon>Rhabditida</taxon>
        <taxon>Tylenchina</taxon>
        <taxon>Panagrolaimomorpha</taxon>
        <taxon>Strongyloidoidea</taxon>
        <taxon>Steinernematidae</taxon>
        <taxon>Steinernema</taxon>
    </lineage>
</organism>
<name>A0AA39HPN6_9BILA</name>
<sequence length="72" mass="7972">MLTVDELKTIYAAHDVDQSGTLDKEEARKAVIALGENACHLENFDAEFDKIAKDGVIDVDGFMHFAKGQHTH</sequence>
<dbReference type="EMBL" id="JAUCMV010000003">
    <property type="protein sequence ID" value="KAK0408567.1"/>
    <property type="molecule type" value="Genomic_DNA"/>
</dbReference>
<feature type="domain" description="EF-hand" evidence="1">
    <location>
        <begin position="2"/>
        <end position="37"/>
    </location>
</feature>
<dbReference type="AlphaFoldDB" id="A0AA39HPN6"/>
<dbReference type="Proteomes" id="UP001175271">
    <property type="component" value="Unassembled WGS sequence"/>
</dbReference>
<dbReference type="GO" id="GO:0005509">
    <property type="term" value="F:calcium ion binding"/>
    <property type="evidence" value="ECO:0007669"/>
    <property type="project" value="InterPro"/>
</dbReference>
<dbReference type="Gene3D" id="1.10.238.10">
    <property type="entry name" value="EF-hand"/>
    <property type="match status" value="1"/>
</dbReference>
<evidence type="ECO:0000259" key="1">
    <source>
        <dbReference type="PROSITE" id="PS50222"/>
    </source>
</evidence>
<reference evidence="2" key="1">
    <citation type="submission" date="2023-06" db="EMBL/GenBank/DDBJ databases">
        <title>Genomic analysis of the entomopathogenic nematode Steinernema hermaphroditum.</title>
        <authorList>
            <person name="Schwarz E.M."/>
            <person name="Heppert J.K."/>
            <person name="Baniya A."/>
            <person name="Schwartz H.T."/>
            <person name="Tan C.-H."/>
            <person name="Antoshechkin I."/>
            <person name="Sternberg P.W."/>
            <person name="Goodrich-Blair H."/>
            <person name="Dillman A.R."/>
        </authorList>
    </citation>
    <scope>NUCLEOTIDE SEQUENCE</scope>
    <source>
        <strain evidence="2">PS9179</strain>
        <tissue evidence="2">Whole animal</tissue>
    </source>
</reference>
<proteinExistence type="predicted"/>
<comment type="caution">
    <text evidence="2">The sequence shown here is derived from an EMBL/GenBank/DDBJ whole genome shotgun (WGS) entry which is preliminary data.</text>
</comment>
<dbReference type="PROSITE" id="PS50222">
    <property type="entry name" value="EF_HAND_2"/>
    <property type="match status" value="1"/>
</dbReference>